<dbReference type="InterPro" id="IPR036052">
    <property type="entry name" value="TrpB-like_PALP_sf"/>
</dbReference>
<protein>
    <recommendedName>
        <fullName evidence="4">Probable D-serine dehydratase</fullName>
        <ecNumber evidence="4">4.3.1.18</ecNumber>
    </recommendedName>
    <alternativeName>
        <fullName evidence="4">D-serine deaminase</fullName>
        <shortName evidence="4">DSD</shortName>
    </alternativeName>
</protein>
<evidence type="ECO:0000313" key="7">
    <source>
        <dbReference type="Proteomes" id="UP001068379"/>
    </source>
</evidence>
<evidence type="ECO:0000256" key="1">
    <source>
        <dbReference type="ARBA" id="ARBA00001933"/>
    </source>
</evidence>
<comment type="cofactor">
    <cofactor evidence="1 4">
        <name>pyridoxal 5'-phosphate</name>
        <dbReference type="ChEBI" id="CHEBI:597326"/>
    </cofactor>
</comment>
<feature type="modified residue" description="N6-(pyridoxal phosphate)lysine" evidence="4">
    <location>
        <position position="113"/>
    </location>
</feature>
<dbReference type="InterPro" id="IPR001926">
    <property type="entry name" value="TrpB-like_PALP"/>
</dbReference>
<evidence type="ECO:0000256" key="2">
    <source>
        <dbReference type="ARBA" id="ARBA00022898"/>
    </source>
</evidence>
<keyword evidence="2 4" id="KW-0663">Pyridoxal phosphate</keyword>
<dbReference type="HAMAP" id="MF_01030">
    <property type="entry name" value="D_Ser_dehydrat"/>
    <property type="match status" value="1"/>
</dbReference>
<keyword evidence="7" id="KW-1185">Reference proteome</keyword>
<evidence type="ECO:0000259" key="5">
    <source>
        <dbReference type="Pfam" id="PF00291"/>
    </source>
</evidence>
<gene>
    <name evidence="4" type="primary">dsdA</name>
    <name evidence="6" type="ORF">O4H32_08350</name>
</gene>
<dbReference type="SUPFAM" id="SSF53686">
    <property type="entry name" value="Tryptophan synthase beta subunit-like PLP-dependent enzymes"/>
    <property type="match status" value="1"/>
</dbReference>
<dbReference type="Gene3D" id="3.40.50.1100">
    <property type="match status" value="2"/>
</dbReference>
<dbReference type="InterPro" id="IPR011780">
    <property type="entry name" value="D_Ser_am_lyase"/>
</dbReference>
<dbReference type="PANTHER" id="PTHR48078">
    <property type="entry name" value="THREONINE DEHYDRATASE, MITOCHONDRIAL-RELATED"/>
    <property type="match status" value="1"/>
</dbReference>
<comment type="caution">
    <text evidence="6">The sequence shown here is derived from an EMBL/GenBank/DDBJ whole genome shotgun (WGS) entry which is preliminary data.</text>
</comment>
<dbReference type="InterPro" id="IPR050147">
    <property type="entry name" value="Ser/Thr_Dehydratase"/>
</dbReference>
<evidence type="ECO:0000256" key="3">
    <source>
        <dbReference type="ARBA" id="ARBA00023239"/>
    </source>
</evidence>
<comment type="catalytic activity">
    <reaction evidence="4">
        <text>D-serine = pyruvate + NH4(+)</text>
        <dbReference type="Rhea" id="RHEA:13977"/>
        <dbReference type="ChEBI" id="CHEBI:15361"/>
        <dbReference type="ChEBI" id="CHEBI:28938"/>
        <dbReference type="ChEBI" id="CHEBI:35247"/>
        <dbReference type="EC" id="4.3.1.18"/>
    </reaction>
</comment>
<dbReference type="Proteomes" id="UP001068379">
    <property type="component" value="Unassembled WGS sequence"/>
</dbReference>
<accession>A0ABT4M3S2</accession>
<evidence type="ECO:0000256" key="4">
    <source>
        <dbReference type="HAMAP-Rule" id="MF_01030"/>
    </source>
</evidence>
<dbReference type="NCBIfam" id="NF002823">
    <property type="entry name" value="PRK02991.1"/>
    <property type="match status" value="1"/>
</dbReference>
<dbReference type="GO" id="GO:0008721">
    <property type="term" value="F:D-serine ammonia-lyase activity"/>
    <property type="evidence" value="ECO:0007669"/>
    <property type="project" value="UniProtKB-EC"/>
</dbReference>
<reference evidence="6" key="1">
    <citation type="submission" date="2022-12" db="EMBL/GenBank/DDBJ databases">
        <title>Bacterial isolates from different developmental stages of Nematostella vectensis.</title>
        <authorList>
            <person name="Fraune S."/>
        </authorList>
    </citation>
    <scope>NUCLEOTIDE SEQUENCE</scope>
    <source>
        <strain evidence="6">G21619-S1</strain>
    </source>
</reference>
<dbReference type="EMBL" id="JAPWHE010000004">
    <property type="protein sequence ID" value="MCZ4329958.1"/>
    <property type="molecule type" value="Genomic_DNA"/>
</dbReference>
<keyword evidence="3 4" id="KW-0456">Lyase</keyword>
<dbReference type="Pfam" id="PF00291">
    <property type="entry name" value="PALP"/>
    <property type="match status" value="1"/>
</dbReference>
<name>A0ABT4M3S2_9BURK</name>
<comment type="similarity">
    <text evidence="4">Belongs to the serine/threonine dehydratase family. DsdA subfamily.</text>
</comment>
<proteinExistence type="inferred from homology"/>
<dbReference type="PANTHER" id="PTHR48078:SF9">
    <property type="entry name" value="D-SERINE DEHYDRATASE"/>
    <property type="match status" value="1"/>
</dbReference>
<organism evidence="6 7">
    <name type="scientific">Castellaniella denitrificans</name>
    <dbReference type="NCBI Taxonomy" id="56119"/>
    <lineage>
        <taxon>Bacteria</taxon>
        <taxon>Pseudomonadati</taxon>
        <taxon>Pseudomonadota</taxon>
        <taxon>Betaproteobacteria</taxon>
        <taxon>Burkholderiales</taxon>
        <taxon>Alcaligenaceae</taxon>
        <taxon>Castellaniella</taxon>
    </lineage>
</organism>
<sequence>MMDPQEALGPETLQGLREKRALLWLSPEHDPTDDGRDLPYDPSAAQARFERCAGLLARVFPELAATDGRLSSPLTPIPHLRQALSSVGEPGAGSEGAWFLKRDDILPVAGSVKARGGFHEALVLAERLAQEAGLLDEDGDRARLAEPSVREHLGRHTLSVGSTGNLGLAIGLIGAGLGFHAVVHMSSDAKAWKKDRLRSRGITVVEHAGDYAAAVASGRAAARQDPLIHFVDDERSEALFLGYAAAARELLDQLRAARRPVDAAHPLFVYLPCGVGGAPGGITYGLKRLLGPHVHCFFAEPTASPCMLVQVASGTQAPVPVHDIGLDNRTEADGLAVGLASPLVSPIMSRLLAGVFTVDDDTLFRDALVLEQAEGISIEPSAAAGLRGPRWLLGSPRGRRYLQRHDLTPVISGATQVIWSTGGALVPEDVRAQFRARGAR</sequence>
<feature type="domain" description="Tryptophan synthase beta chain-like PALP" evidence="5">
    <location>
        <begin position="95"/>
        <end position="388"/>
    </location>
</feature>
<dbReference type="NCBIfam" id="TIGR02035">
    <property type="entry name" value="D_Ser_am_lyase"/>
    <property type="match status" value="1"/>
</dbReference>
<dbReference type="EC" id="4.3.1.18" evidence="4"/>
<evidence type="ECO:0000313" key="6">
    <source>
        <dbReference type="EMBL" id="MCZ4329958.1"/>
    </source>
</evidence>